<evidence type="ECO:0000256" key="1">
    <source>
        <dbReference type="SAM" id="MobiDB-lite"/>
    </source>
</evidence>
<dbReference type="Proteomes" id="UP000053641">
    <property type="component" value="Unassembled WGS sequence"/>
</dbReference>
<feature type="region of interest" description="Disordered" evidence="1">
    <location>
        <begin position="34"/>
        <end position="55"/>
    </location>
</feature>
<evidence type="ECO:0000313" key="3">
    <source>
        <dbReference type="Proteomes" id="UP000053641"/>
    </source>
</evidence>
<evidence type="ECO:0008006" key="4">
    <source>
        <dbReference type="Google" id="ProtNLM"/>
    </source>
</evidence>
<keyword evidence="3" id="KW-1185">Reference proteome</keyword>
<sequence length="55" mass="6323">NGLNLHQRRFRLDIRKNFYTGGVLKHWNRLPREVGESPPLTALKNPVNEAPGDMV</sequence>
<evidence type="ECO:0000313" key="2">
    <source>
        <dbReference type="EMBL" id="KGL74743.1"/>
    </source>
</evidence>
<accession>A0A099Z0T6</accession>
<name>A0A099Z0T6_TINGU</name>
<gene>
    <name evidence="2" type="ORF">N309_03336</name>
</gene>
<feature type="non-terminal residue" evidence="2">
    <location>
        <position position="55"/>
    </location>
</feature>
<dbReference type="EMBL" id="KL887271">
    <property type="protein sequence ID" value="KGL74743.1"/>
    <property type="molecule type" value="Genomic_DNA"/>
</dbReference>
<dbReference type="AlphaFoldDB" id="A0A099Z0T6"/>
<protein>
    <recommendedName>
        <fullName evidence="4">Nidogen G2 beta-barrel domain-containing protein</fullName>
    </recommendedName>
</protein>
<reference evidence="2 3" key="1">
    <citation type="submission" date="2014-06" db="EMBL/GenBank/DDBJ databases">
        <title>Genome evolution of avian class.</title>
        <authorList>
            <person name="Zhang G."/>
            <person name="Li C."/>
        </authorList>
    </citation>
    <scope>NUCLEOTIDE SEQUENCE [LARGE SCALE GENOMIC DNA]</scope>
    <source>
        <strain evidence="2">BGI_N309</strain>
    </source>
</reference>
<feature type="non-terminal residue" evidence="2">
    <location>
        <position position="1"/>
    </location>
</feature>
<proteinExistence type="predicted"/>
<organism evidence="2 3">
    <name type="scientific">Tinamus guttatus</name>
    <name type="common">White-throated tinamou</name>
    <dbReference type="NCBI Taxonomy" id="94827"/>
    <lineage>
        <taxon>Eukaryota</taxon>
        <taxon>Metazoa</taxon>
        <taxon>Chordata</taxon>
        <taxon>Craniata</taxon>
        <taxon>Vertebrata</taxon>
        <taxon>Euteleostomi</taxon>
        <taxon>Archelosauria</taxon>
        <taxon>Archosauria</taxon>
        <taxon>Dinosauria</taxon>
        <taxon>Saurischia</taxon>
        <taxon>Theropoda</taxon>
        <taxon>Coelurosauria</taxon>
        <taxon>Aves</taxon>
        <taxon>Palaeognathae</taxon>
        <taxon>Tinamiformes</taxon>
        <taxon>Tinamidae</taxon>
        <taxon>Tinamus</taxon>
    </lineage>
</organism>